<accession>A0ABX8EPM8</accession>
<dbReference type="Proteomes" id="UP000679307">
    <property type="component" value="Chromosome"/>
</dbReference>
<name>A0ABX8EPM8_9ACTN</name>
<evidence type="ECO:0000313" key="1">
    <source>
        <dbReference type="EMBL" id="QVT81965.1"/>
    </source>
</evidence>
<organism evidence="1 2">
    <name type="scientific">Nocardioides aquaticus</name>
    <dbReference type="NCBI Taxonomy" id="160826"/>
    <lineage>
        <taxon>Bacteria</taxon>
        <taxon>Bacillati</taxon>
        <taxon>Actinomycetota</taxon>
        <taxon>Actinomycetes</taxon>
        <taxon>Propionibacteriales</taxon>
        <taxon>Nocardioidaceae</taxon>
        <taxon>Nocardioides</taxon>
    </lineage>
</organism>
<keyword evidence="2" id="KW-1185">Reference proteome</keyword>
<gene>
    <name evidence="1" type="ORF">ENKNEFLB_04384</name>
</gene>
<evidence type="ECO:0000313" key="2">
    <source>
        <dbReference type="Proteomes" id="UP000679307"/>
    </source>
</evidence>
<proteinExistence type="predicted"/>
<protein>
    <recommendedName>
        <fullName evidence="3">Lipoprotein</fullName>
    </recommendedName>
</protein>
<evidence type="ECO:0008006" key="3">
    <source>
        <dbReference type="Google" id="ProtNLM"/>
    </source>
</evidence>
<sequence>MSEVSVGAVVADDVGVRTAYGRNGWAAVAAALLLLAPWLAGCGEGAPAGDEGDCAARLRIDGTVFESDDRLVDDPPLSRAAPALAEVVGCEPATAEPVDEVRVRRVAGADPSLAVVVTGREWRGVYVRQGTGPADWPRVLTRR</sequence>
<reference evidence="1 2" key="1">
    <citation type="submission" date="2021-05" db="EMBL/GenBank/DDBJ databases">
        <title>Complete genome of Nocardioides aquaticus KCTC 9944T isolated from meromictic and hypersaline Ekho Lake, Antarctica.</title>
        <authorList>
            <person name="Hwang K."/>
            <person name="Kim K.M."/>
            <person name="Choe H."/>
        </authorList>
    </citation>
    <scope>NUCLEOTIDE SEQUENCE [LARGE SCALE GENOMIC DNA]</scope>
    <source>
        <strain evidence="1 2">KCTC 9944</strain>
    </source>
</reference>
<dbReference type="EMBL" id="CP075371">
    <property type="protein sequence ID" value="QVT81965.1"/>
    <property type="molecule type" value="Genomic_DNA"/>
</dbReference>